<dbReference type="SFLD" id="SFLDG01163">
    <property type="entry name" value="II"/>
    <property type="match status" value="1"/>
</dbReference>
<comment type="similarity">
    <text evidence="1">Belongs to the aromatic prenyltransferase family.</text>
</comment>
<dbReference type="SUPFAM" id="SSF143492">
    <property type="entry name" value="Prenyltransferase-like"/>
    <property type="match status" value="1"/>
</dbReference>
<evidence type="ECO:0000256" key="2">
    <source>
        <dbReference type="ARBA" id="ARBA00022602"/>
    </source>
</evidence>
<evidence type="ECO:0000256" key="3">
    <source>
        <dbReference type="ARBA" id="ARBA00022679"/>
    </source>
</evidence>
<keyword evidence="2" id="KW-0637">Prenyltransferase</keyword>
<reference evidence="4 5" key="1">
    <citation type="submission" date="2018-05" db="EMBL/GenBank/DDBJ databases">
        <title>Streptomyces venezuelae.</title>
        <authorList>
            <person name="Kim W."/>
            <person name="Lee N."/>
            <person name="Cho B.-K."/>
        </authorList>
    </citation>
    <scope>NUCLEOTIDE SEQUENCE [LARGE SCALE GENOMIC DNA]</scope>
    <source>
        <strain evidence="4 5">ATCC 14583</strain>
    </source>
</reference>
<name>A0A5P2B3T8_STRVZ</name>
<dbReference type="RefSeq" id="WP_150163952.1">
    <property type="nucleotide sequence ID" value="NZ_CP029193.1"/>
</dbReference>
<evidence type="ECO:0000313" key="5">
    <source>
        <dbReference type="Proteomes" id="UP000323046"/>
    </source>
</evidence>
<organism evidence="4 5">
    <name type="scientific">Streptomyces venezuelae</name>
    <dbReference type="NCBI Taxonomy" id="54571"/>
    <lineage>
        <taxon>Bacteria</taxon>
        <taxon>Bacillati</taxon>
        <taxon>Actinomycetota</taxon>
        <taxon>Actinomycetes</taxon>
        <taxon>Kitasatosporales</taxon>
        <taxon>Streptomycetaceae</taxon>
        <taxon>Streptomyces</taxon>
    </lineage>
</organism>
<dbReference type="InterPro" id="IPR020965">
    <property type="entry name" value="Prenyltransferase_CloQ"/>
</dbReference>
<dbReference type="InterPro" id="IPR036239">
    <property type="entry name" value="PrenylTrfase-like_sf"/>
</dbReference>
<accession>A0A5P2B3T8</accession>
<sequence length="300" mass="33145">MSGTADLAGVYAAVEESAGLLDVACDRDKVWPILAAYEDVLPGAVIAFRVATNARHEGEFDCRFTVPRAIDPYAVAVEKNLTVQSGHPIESLLAEVQKHCAVDSYGVDFGVLGGFKKIWVYFPGGRHESLAHLAEIDSMPPALAATEDFFARYHLADQVDLIGIDYASRTMNVYFAASSEVVAPETVLAMHREIGLPDPSEQMLDFCQKAFGIYTTLNWDTRNVERIAYSVKTENPLELSARLGTKVEQFLKNVPYGTDTPKMVYAAVTASGEEYYKLQSYYQWRTDSRLNLSYVGGRSA</sequence>
<evidence type="ECO:0000313" key="4">
    <source>
        <dbReference type="EMBL" id="QES25145.1"/>
    </source>
</evidence>
<dbReference type="InterPro" id="IPR033964">
    <property type="entry name" value="ABBA"/>
</dbReference>
<dbReference type="Pfam" id="PF11468">
    <property type="entry name" value="PTase_Orf2"/>
    <property type="match status" value="1"/>
</dbReference>
<dbReference type="EMBL" id="CP029193">
    <property type="protein sequence ID" value="QES25145.1"/>
    <property type="molecule type" value="Genomic_DNA"/>
</dbReference>
<dbReference type="SFLD" id="SFLDS00036">
    <property type="entry name" value="Aromatic_Prenyltransferase"/>
    <property type="match status" value="1"/>
</dbReference>
<gene>
    <name evidence="4" type="ORF">DEJ47_00515</name>
</gene>
<dbReference type="AlphaFoldDB" id="A0A5P2B3T8"/>
<evidence type="ECO:0000256" key="1">
    <source>
        <dbReference type="ARBA" id="ARBA00005368"/>
    </source>
</evidence>
<dbReference type="Proteomes" id="UP000323046">
    <property type="component" value="Chromosome"/>
</dbReference>
<protein>
    <submittedName>
        <fullName evidence="4">Prenyltransferase</fullName>
    </submittedName>
</protein>
<keyword evidence="5" id="KW-1185">Reference proteome</keyword>
<dbReference type="CDD" id="cd13931">
    <property type="entry name" value="PT-CloQ_NphB"/>
    <property type="match status" value="1"/>
</dbReference>
<dbReference type="GO" id="GO:0004659">
    <property type="term" value="F:prenyltransferase activity"/>
    <property type="evidence" value="ECO:0007669"/>
    <property type="project" value="UniProtKB-KW"/>
</dbReference>
<dbReference type="OrthoDB" id="4515750at2"/>
<proteinExistence type="inferred from homology"/>
<keyword evidence="3 4" id="KW-0808">Transferase</keyword>